<evidence type="ECO:0000256" key="6">
    <source>
        <dbReference type="ARBA" id="ARBA00023136"/>
    </source>
</evidence>
<comment type="subcellular location">
    <subcellularLocation>
        <location evidence="1">Membrane</location>
        <topology evidence="1">Single-pass membrane protein</topology>
    </subcellularLocation>
</comment>
<keyword evidence="10" id="KW-1185">Reference proteome</keyword>
<keyword evidence="3 7" id="KW-0812">Transmembrane</keyword>
<evidence type="ECO:0000313" key="10">
    <source>
        <dbReference type="Proteomes" id="UP001642360"/>
    </source>
</evidence>
<gene>
    <name evidence="8" type="ORF">ILEXP_LOCUS18506</name>
    <name evidence="9" type="ORF">ILEXP_LOCUS40132</name>
</gene>
<evidence type="ECO:0000256" key="7">
    <source>
        <dbReference type="SAM" id="Phobius"/>
    </source>
</evidence>
<name>A0ABC8RZG0_9AQUA</name>
<comment type="caution">
    <text evidence="8">The sequence shown here is derived from an EMBL/GenBank/DDBJ whole genome shotgun (WGS) entry which is preliminary data.</text>
</comment>
<dbReference type="PRINTS" id="PR00463">
    <property type="entry name" value="EP450I"/>
</dbReference>
<dbReference type="InterPro" id="IPR002401">
    <property type="entry name" value="Cyt_P450_E_grp-I"/>
</dbReference>
<evidence type="ECO:0000256" key="3">
    <source>
        <dbReference type="ARBA" id="ARBA00022692"/>
    </source>
</evidence>
<dbReference type="InterPro" id="IPR036396">
    <property type="entry name" value="Cyt_P450_sf"/>
</dbReference>
<protein>
    <recommendedName>
        <fullName evidence="11">Ent-kaurene oxidase</fullName>
    </recommendedName>
</protein>
<dbReference type="Gene3D" id="1.10.630.10">
    <property type="entry name" value="Cytochrome P450"/>
    <property type="match status" value="1"/>
</dbReference>
<dbReference type="GO" id="GO:0016491">
    <property type="term" value="F:oxidoreductase activity"/>
    <property type="evidence" value="ECO:0007669"/>
    <property type="project" value="UniProtKB-KW"/>
</dbReference>
<reference evidence="8 10" key="1">
    <citation type="submission" date="2024-02" db="EMBL/GenBank/DDBJ databases">
        <authorList>
            <person name="Vignale AGUSTIN F."/>
            <person name="Sosa J E."/>
            <person name="Modenutti C."/>
        </authorList>
    </citation>
    <scope>NUCLEOTIDE SEQUENCE [LARGE SCALE GENOMIC DNA]</scope>
</reference>
<dbReference type="SUPFAM" id="SSF48264">
    <property type="entry name" value="Cytochrome P450"/>
    <property type="match status" value="1"/>
</dbReference>
<evidence type="ECO:0000313" key="8">
    <source>
        <dbReference type="EMBL" id="CAK9150359.1"/>
    </source>
</evidence>
<dbReference type="InterPro" id="IPR001128">
    <property type="entry name" value="Cyt_P450"/>
</dbReference>
<dbReference type="EMBL" id="CAUOFW020002027">
    <property type="protein sequence ID" value="CAK9150359.1"/>
    <property type="molecule type" value="Genomic_DNA"/>
</dbReference>
<dbReference type="PANTHER" id="PTHR47283">
    <property type="entry name" value="ENT-KAURENE OXIDASE, CHLOROPLASTIC"/>
    <property type="match status" value="1"/>
</dbReference>
<evidence type="ECO:0008006" key="11">
    <source>
        <dbReference type="Google" id="ProtNLM"/>
    </source>
</evidence>
<evidence type="ECO:0000313" key="9">
    <source>
        <dbReference type="EMBL" id="CAK9170636.1"/>
    </source>
</evidence>
<evidence type="ECO:0000256" key="1">
    <source>
        <dbReference type="ARBA" id="ARBA00004167"/>
    </source>
</evidence>
<keyword evidence="6 7" id="KW-0472">Membrane</keyword>
<evidence type="ECO:0000256" key="4">
    <source>
        <dbReference type="ARBA" id="ARBA00022989"/>
    </source>
</evidence>
<dbReference type="PANTHER" id="PTHR47283:SF1">
    <property type="entry name" value="ENT-KAURENE OXIDASE, CHLOROPLASTIC"/>
    <property type="match status" value="1"/>
</dbReference>
<proteinExistence type="inferred from homology"/>
<keyword evidence="4 7" id="KW-1133">Transmembrane helix</keyword>
<dbReference type="EMBL" id="CAUOFW020005539">
    <property type="protein sequence ID" value="CAK9170636.1"/>
    <property type="molecule type" value="Genomic_DNA"/>
</dbReference>
<evidence type="ECO:0000256" key="2">
    <source>
        <dbReference type="ARBA" id="ARBA00010617"/>
    </source>
</evidence>
<sequence>MEAILDIQEFPLIIAVAFSGLAIALAGLSLWYLREYVSYSKKRASNLPPLPEVPGLPILGNLLQLKEKKPHMTFTKWAQTYGPIYSIKTGANTIIVLNSVEVAKEAMVTRFSSISTRKLSKALTILTSDKTMVAMSDYNEFHKTVKRHMLTNVLGPTAQRRHRLHRDILIEYTMDQLYAFLKSSPLGAVTLRKIIEPEIFGLALKQALGKDVKSIQVEELGTTLSREELFKVLITDPMEGSIDVDWRDFFPYMQWVPNKSFEEKIQQMKFRRQTAMQALIKEQMKRISSGEVPLSMLIEVLVHSS</sequence>
<evidence type="ECO:0000256" key="5">
    <source>
        <dbReference type="ARBA" id="ARBA00023002"/>
    </source>
</evidence>
<accession>A0ABC8RZG0</accession>
<dbReference type="GO" id="GO:0016020">
    <property type="term" value="C:membrane"/>
    <property type="evidence" value="ECO:0007669"/>
    <property type="project" value="UniProtKB-SubCell"/>
</dbReference>
<dbReference type="InterPro" id="IPR044225">
    <property type="entry name" value="KO_chloroplastic"/>
</dbReference>
<dbReference type="Proteomes" id="UP001642360">
    <property type="component" value="Unassembled WGS sequence"/>
</dbReference>
<organism evidence="8 10">
    <name type="scientific">Ilex paraguariensis</name>
    <name type="common">yerba mate</name>
    <dbReference type="NCBI Taxonomy" id="185542"/>
    <lineage>
        <taxon>Eukaryota</taxon>
        <taxon>Viridiplantae</taxon>
        <taxon>Streptophyta</taxon>
        <taxon>Embryophyta</taxon>
        <taxon>Tracheophyta</taxon>
        <taxon>Spermatophyta</taxon>
        <taxon>Magnoliopsida</taxon>
        <taxon>eudicotyledons</taxon>
        <taxon>Gunneridae</taxon>
        <taxon>Pentapetalae</taxon>
        <taxon>asterids</taxon>
        <taxon>campanulids</taxon>
        <taxon>Aquifoliales</taxon>
        <taxon>Aquifoliaceae</taxon>
        <taxon>Ilex</taxon>
    </lineage>
</organism>
<dbReference type="AlphaFoldDB" id="A0ABC8RZG0"/>
<comment type="similarity">
    <text evidence="2">Belongs to the cytochrome P450 family.</text>
</comment>
<dbReference type="Pfam" id="PF00067">
    <property type="entry name" value="p450"/>
    <property type="match status" value="1"/>
</dbReference>
<feature type="transmembrane region" description="Helical" evidence="7">
    <location>
        <begin position="12"/>
        <end position="33"/>
    </location>
</feature>
<keyword evidence="5" id="KW-0560">Oxidoreductase</keyword>